<dbReference type="EMBL" id="PIUM01000018">
    <property type="protein sequence ID" value="PKU23673.1"/>
    <property type="molecule type" value="Genomic_DNA"/>
</dbReference>
<dbReference type="NCBIfam" id="NF010147">
    <property type="entry name" value="PRK13623.1"/>
    <property type="match status" value="1"/>
</dbReference>
<dbReference type="InterPro" id="IPR016092">
    <property type="entry name" value="ATAP"/>
</dbReference>
<dbReference type="NCBIfam" id="TIGR00049">
    <property type="entry name" value="iron-sulfur cluster assembly accessory protein"/>
    <property type="match status" value="1"/>
</dbReference>
<dbReference type="GO" id="GO:0051539">
    <property type="term" value="F:4 iron, 4 sulfur cluster binding"/>
    <property type="evidence" value="ECO:0007669"/>
    <property type="project" value="TreeGrafter"/>
</dbReference>
<evidence type="ECO:0000256" key="1">
    <source>
        <dbReference type="ARBA" id="ARBA00022723"/>
    </source>
</evidence>
<comment type="caution">
    <text evidence="4">The sequence shown here is derived from an EMBL/GenBank/DDBJ whole genome shotgun (WGS) entry which is preliminary data.</text>
</comment>
<dbReference type="PANTHER" id="PTHR43011">
    <property type="entry name" value="IRON-SULFUR CLUSTER ASSEMBLY 2 HOMOLOG, MITOCHONDRIAL"/>
    <property type="match status" value="1"/>
</dbReference>
<sequence>MEATVLERQVLLTENAARRVKKLRELEGNPELMLRLSVSGGGCSGFSYGFSLDDKTTEDDQKFDYHGVTLVIDTVSLDLLAGSTIDFVEDLVGSAFTVKNPNATSTCGCGSSFSV</sequence>
<evidence type="ECO:0000256" key="2">
    <source>
        <dbReference type="ARBA" id="ARBA00023004"/>
    </source>
</evidence>
<dbReference type="PANTHER" id="PTHR43011:SF1">
    <property type="entry name" value="IRON-SULFUR CLUSTER ASSEMBLY 2 HOMOLOG, MITOCHONDRIAL"/>
    <property type="match status" value="1"/>
</dbReference>
<dbReference type="OrthoDB" id="9801228at2"/>
<feature type="domain" description="Core" evidence="3">
    <location>
        <begin position="12"/>
        <end position="110"/>
    </location>
</feature>
<dbReference type="GO" id="GO:0005506">
    <property type="term" value="F:iron ion binding"/>
    <property type="evidence" value="ECO:0007669"/>
    <property type="project" value="TreeGrafter"/>
</dbReference>
<protein>
    <submittedName>
        <fullName evidence="4">Iron-sulfur cluster insertion protein ErpA</fullName>
    </submittedName>
</protein>
<keyword evidence="2" id="KW-0408">Iron</keyword>
<accession>A0A2N3PTF0</accession>
<evidence type="ECO:0000313" key="5">
    <source>
        <dbReference type="Proteomes" id="UP000233293"/>
    </source>
</evidence>
<dbReference type="Proteomes" id="UP000233293">
    <property type="component" value="Unassembled WGS sequence"/>
</dbReference>
<dbReference type="PROSITE" id="PS01152">
    <property type="entry name" value="HESB"/>
    <property type="match status" value="1"/>
</dbReference>
<keyword evidence="5" id="KW-1185">Reference proteome</keyword>
<organism evidence="4 5">
    <name type="scientific">Telmatospirillum siberiense</name>
    <dbReference type="NCBI Taxonomy" id="382514"/>
    <lineage>
        <taxon>Bacteria</taxon>
        <taxon>Pseudomonadati</taxon>
        <taxon>Pseudomonadota</taxon>
        <taxon>Alphaproteobacteria</taxon>
        <taxon>Rhodospirillales</taxon>
        <taxon>Rhodospirillaceae</taxon>
        <taxon>Telmatospirillum</taxon>
    </lineage>
</organism>
<keyword evidence="1" id="KW-0479">Metal-binding</keyword>
<dbReference type="Gene3D" id="2.60.300.12">
    <property type="entry name" value="HesB-like domain"/>
    <property type="match status" value="1"/>
</dbReference>
<name>A0A2N3PTF0_9PROT</name>
<dbReference type="GO" id="GO:0051537">
    <property type="term" value="F:2 iron, 2 sulfur cluster binding"/>
    <property type="evidence" value="ECO:0007669"/>
    <property type="project" value="TreeGrafter"/>
</dbReference>
<dbReference type="GO" id="GO:1990229">
    <property type="term" value="C:iron-sulfur cluster assembly complex"/>
    <property type="evidence" value="ECO:0007669"/>
    <property type="project" value="UniProtKB-ARBA"/>
</dbReference>
<dbReference type="AlphaFoldDB" id="A0A2N3PTF0"/>
<dbReference type="InterPro" id="IPR017870">
    <property type="entry name" value="FeS_cluster_insertion_CS"/>
</dbReference>
<dbReference type="GO" id="GO:0016226">
    <property type="term" value="P:iron-sulfur cluster assembly"/>
    <property type="evidence" value="ECO:0007669"/>
    <property type="project" value="InterPro"/>
</dbReference>
<dbReference type="RefSeq" id="WP_101251525.1">
    <property type="nucleotide sequence ID" value="NZ_PIUM01000018.1"/>
</dbReference>
<evidence type="ECO:0000259" key="3">
    <source>
        <dbReference type="Pfam" id="PF01521"/>
    </source>
</evidence>
<dbReference type="InterPro" id="IPR000361">
    <property type="entry name" value="ATAP_core_dom"/>
</dbReference>
<evidence type="ECO:0000313" key="4">
    <source>
        <dbReference type="EMBL" id="PKU23673.1"/>
    </source>
</evidence>
<dbReference type="SUPFAM" id="SSF89360">
    <property type="entry name" value="HesB-like domain"/>
    <property type="match status" value="1"/>
</dbReference>
<dbReference type="InterPro" id="IPR035903">
    <property type="entry name" value="HesB-like_dom_sf"/>
</dbReference>
<dbReference type="FunFam" id="2.60.300.12:FF:000006">
    <property type="entry name" value="Iron-sulfur cluster assembly 2 mitochondrial"/>
    <property type="match status" value="1"/>
</dbReference>
<dbReference type="Pfam" id="PF01521">
    <property type="entry name" value="Fe-S_biosyn"/>
    <property type="match status" value="1"/>
</dbReference>
<proteinExistence type="predicted"/>
<gene>
    <name evidence="4" type="ORF">CWS72_15495</name>
</gene>
<reference evidence="5" key="1">
    <citation type="submission" date="2017-12" db="EMBL/GenBank/DDBJ databases">
        <title>Draft genome sequence of Telmatospirillum siberiense 26-4b1T, an acidotolerant peatland alphaproteobacterium potentially involved in sulfur cycling.</title>
        <authorList>
            <person name="Hausmann B."/>
            <person name="Pjevac P."/>
            <person name="Schreck K."/>
            <person name="Herbold C.W."/>
            <person name="Daims H."/>
            <person name="Wagner M."/>
            <person name="Pester M."/>
            <person name="Loy A."/>
        </authorList>
    </citation>
    <scope>NUCLEOTIDE SEQUENCE [LARGE SCALE GENOMIC DNA]</scope>
    <source>
        <strain evidence="5">26-4b1</strain>
    </source>
</reference>